<dbReference type="Proteomes" id="UP000177622">
    <property type="component" value="Unassembled WGS sequence"/>
</dbReference>
<feature type="compositionally biased region" description="Polar residues" evidence="5">
    <location>
        <begin position="1"/>
        <end position="12"/>
    </location>
</feature>
<feature type="compositionally biased region" description="Basic and acidic residues" evidence="5">
    <location>
        <begin position="25"/>
        <end position="43"/>
    </location>
</feature>
<dbReference type="InterPro" id="IPR003807">
    <property type="entry name" value="DUF202"/>
</dbReference>
<evidence type="ECO:0000313" key="9">
    <source>
        <dbReference type="Proteomes" id="UP000177622"/>
    </source>
</evidence>
<dbReference type="RefSeq" id="XP_022486334.1">
    <property type="nucleotide sequence ID" value="XM_022633691.1"/>
</dbReference>
<keyword evidence="9" id="KW-1185">Reference proteome</keyword>
<dbReference type="GO" id="GO:0012505">
    <property type="term" value="C:endomembrane system"/>
    <property type="evidence" value="ECO:0007669"/>
    <property type="project" value="UniProtKB-SubCell"/>
</dbReference>
<dbReference type="PANTHER" id="PTHR34187">
    <property type="entry name" value="FGR18P"/>
    <property type="match status" value="1"/>
</dbReference>
<dbReference type="InterPro" id="IPR052053">
    <property type="entry name" value="IM_YidH-like"/>
</dbReference>
<feature type="compositionally biased region" description="Polar residues" evidence="5">
    <location>
        <begin position="45"/>
        <end position="60"/>
    </location>
</feature>
<dbReference type="AlphaFoldDB" id="A0A1F5LCE8"/>
<evidence type="ECO:0000256" key="3">
    <source>
        <dbReference type="ARBA" id="ARBA00022989"/>
    </source>
</evidence>
<comment type="caution">
    <text evidence="8">The sequence shown here is derived from an EMBL/GenBank/DDBJ whole genome shotgun (WGS) entry which is preliminary data.</text>
</comment>
<feature type="transmembrane region" description="Helical" evidence="6">
    <location>
        <begin position="205"/>
        <end position="225"/>
    </location>
</feature>
<dbReference type="OrthoDB" id="199599at2759"/>
<dbReference type="Pfam" id="PF02656">
    <property type="entry name" value="DUF202"/>
    <property type="match status" value="1"/>
</dbReference>
<evidence type="ECO:0000256" key="5">
    <source>
        <dbReference type="SAM" id="MobiDB-lite"/>
    </source>
</evidence>
<comment type="subcellular location">
    <subcellularLocation>
        <location evidence="1">Endomembrane system</location>
        <topology evidence="1">Multi-pass membrane protein</topology>
    </subcellularLocation>
</comment>
<accession>A0A1F5LCE8</accession>
<gene>
    <name evidence="8" type="ORF">PENARI_c015G01409</name>
</gene>
<feature type="region of interest" description="Disordered" evidence="5">
    <location>
        <begin position="1"/>
        <end position="66"/>
    </location>
</feature>
<evidence type="ECO:0000256" key="4">
    <source>
        <dbReference type="ARBA" id="ARBA00023136"/>
    </source>
</evidence>
<keyword evidence="3 6" id="KW-1133">Transmembrane helix</keyword>
<proteinExistence type="predicted"/>
<feature type="transmembrane region" description="Helical" evidence="6">
    <location>
        <begin position="163"/>
        <end position="184"/>
    </location>
</feature>
<evidence type="ECO:0000256" key="1">
    <source>
        <dbReference type="ARBA" id="ARBA00004127"/>
    </source>
</evidence>
<organism evidence="8 9">
    <name type="scientific">Penicillium arizonense</name>
    <dbReference type="NCBI Taxonomy" id="1835702"/>
    <lineage>
        <taxon>Eukaryota</taxon>
        <taxon>Fungi</taxon>
        <taxon>Dikarya</taxon>
        <taxon>Ascomycota</taxon>
        <taxon>Pezizomycotina</taxon>
        <taxon>Eurotiomycetes</taxon>
        <taxon>Eurotiomycetidae</taxon>
        <taxon>Eurotiales</taxon>
        <taxon>Aspergillaceae</taxon>
        <taxon>Penicillium</taxon>
    </lineage>
</organism>
<dbReference type="STRING" id="1835702.A0A1F5LCE8"/>
<protein>
    <recommendedName>
        <fullName evidence="7">DUF202 domain-containing protein</fullName>
    </recommendedName>
</protein>
<evidence type="ECO:0000313" key="8">
    <source>
        <dbReference type="EMBL" id="OGE50888.1"/>
    </source>
</evidence>
<keyword evidence="2 6" id="KW-0812">Transmembrane</keyword>
<dbReference type="GeneID" id="34578425"/>
<dbReference type="EMBL" id="LXJU01000015">
    <property type="protein sequence ID" value="OGE50888.1"/>
    <property type="molecule type" value="Genomic_DNA"/>
</dbReference>
<keyword evidence="4 6" id="KW-0472">Membrane</keyword>
<feature type="transmembrane region" description="Helical" evidence="6">
    <location>
        <begin position="122"/>
        <end position="143"/>
    </location>
</feature>
<feature type="domain" description="DUF202" evidence="7">
    <location>
        <begin position="113"/>
        <end position="189"/>
    </location>
</feature>
<name>A0A1F5LCE8_PENAI</name>
<evidence type="ECO:0000256" key="2">
    <source>
        <dbReference type="ARBA" id="ARBA00022692"/>
    </source>
</evidence>
<sequence>MLEASAQASSSERPGAVVQNPRPRSAHDSETDPREALELREIQTQEDNQLEDSTQSNSSGDEYRVVTRRTTSLAEAARVQSRQRRLARKGAWGKLARFWTHHVTLTVPHKSNRDYFALERTFLAYIRTSLVVTQQGVLIAQLFRLPAVEALGDRLGFYRVGVPLSVTCHCVAIVVALVGAYRFWRQQNAIARGKVHAGGWELNSVGILLGCIILTTLIVSVAIVVEDESDPSVLGQWILGR</sequence>
<evidence type="ECO:0000259" key="7">
    <source>
        <dbReference type="Pfam" id="PF02656"/>
    </source>
</evidence>
<evidence type="ECO:0000256" key="6">
    <source>
        <dbReference type="SAM" id="Phobius"/>
    </source>
</evidence>
<dbReference type="PANTHER" id="PTHR34187:SF1">
    <property type="entry name" value="DUF202 DOMAIN-CONTAINING PROTEIN"/>
    <property type="match status" value="1"/>
</dbReference>
<reference evidence="8 9" key="1">
    <citation type="journal article" date="2016" name="Sci. Rep.">
        <title>Penicillium arizonense, a new, genome sequenced fungal species, reveals a high chemical diversity in secreted metabolites.</title>
        <authorList>
            <person name="Grijseels S."/>
            <person name="Nielsen J.C."/>
            <person name="Randelovic M."/>
            <person name="Nielsen J."/>
            <person name="Nielsen K.F."/>
            <person name="Workman M."/>
            <person name="Frisvad J.C."/>
        </authorList>
    </citation>
    <scope>NUCLEOTIDE SEQUENCE [LARGE SCALE GENOMIC DNA]</scope>
    <source>
        <strain evidence="8 9">CBS 141311</strain>
    </source>
</reference>